<dbReference type="Proteomes" id="UP000030351">
    <property type="component" value="Unassembled WGS sequence"/>
</dbReference>
<sequence length="150" mass="17072">MKKLPIVFAALVIIVTGSYLYLNRRDVRVIAAHHGEYTAQILVDRLPLSKSDSIAWWIENKSEILSKYHIVPDEDGGPKFITIFAFGKGYQEPSQEDRLCFEDVTPPKNCIDKDILMAVHVTRNGDTKFSFKYSSYLLTKEGKITKSKSD</sequence>
<accession>A0A0A3Z8C7</accession>
<keyword evidence="1" id="KW-1133">Transmembrane helix</keyword>
<evidence type="ECO:0000313" key="2">
    <source>
        <dbReference type="EMBL" id="KGT95100.1"/>
    </source>
</evidence>
<dbReference type="OrthoDB" id="6519293at2"/>
<keyword evidence="1" id="KW-0472">Membrane</keyword>
<dbReference type="Pfam" id="PF06092">
    <property type="entry name" value="DUF943"/>
    <property type="match status" value="1"/>
</dbReference>
<feature type="transmembrane region" description="Helical" evidence="1">
    <location>
        <begin position="6"/>
        <end position="22"/>
    </location>
</feature>
<reference evidence="2 3" key="1">
    <citation type="submission" date="2014-10" db="EMBL/GenBank/DDBJ databases">
        <title>Genome sequence of Erwinia typographi M043b.</title>
        <authorList>
            <person name="Chan K.-G."/>
            <person name="Tan W.-S."/>
        </authorList>
    </citation>
    <scope>NUCLEOTIDE SEQUENCE [LARGE SCALE GENOMIC DNA]</scope>
    <source>
        <strain evidence="2 3">M043b</strain>
    </source>
</reference>
<protein>
    <submittedName>
        <fullName evidence="2">Membrane protein</fullName>
    </submittedName>
</protein>
<keyword evidence="1" id="KW-0812">Transmembrane</keyword>
<gene>
    <name evidence="2" type="ORF">NG99_05550</name>
</gene>
<dbReference type="AlphaFoldDB" id="A0A0A3Z8C7"/>
<comment type="caution">
    <text evidence="2">The sequence shown here is derived from an EMBL/GenBank/DDBJ whole genome shotgun (WGS) entry which is preliminary data.</text>
</comment>
<dbReference type="InterPro" id="IPR010351">
    <property type="entry name" value="DUF943"/>
</dbReference>
<dbReference type="EMBL" id="JRUQ01000019">
    <property type="protein sequence ID" value="KGT95100.1"/>
    <property type="molecule type" value="Genomic_DNA"/>
</dbReference>
<keyword evidence="3" id="KW-1185">Reference proteome</keyword>
<organism evidence="2 3">
    <name type="scientific">Erwinia typographi</name>
    <dbReference type="NCBI Taxonomy" id="371042"/>
    <lineage>
        <taxon>Bacteria</taxon>
        <taxon>Pseudomonadati</taxon>
        <taxon>Pseudomonadota</taxon>
        <taxon>Gammaproteobacteria</taxon>
        <taxon>Enterobacterales</taxon>
        <taxon>Erwiniaceae</taxon>
        <taxon>Erwinia</taxon>
    </lineage>
</organism>
<evidence type="ECO:0000256" key="1">
    <source>
        <dbReference type="SAM" id="Phobius"/>
    </source>
</evidence>
<dbReference type="RefSeq" id="WP_034889217.1">
    <property type="nucleotide sequence ID" value="NZ_JRUQ01000019.1"/>
</dbReference>
<dbReference type="eggNOG" id="ENOG503431G">
    <property type="taxonomic scope" value="Bacteria"/>
</dbReference>
<proteinExistence type="predicted"/>
<evidence type="ECO:0000313" key="3">
    <source>
        <dbReference type="Proteomes" id="UP000030351"/>
    </source>
</evidence>
<name>A0A0A3Z8C7_9GAMM</name>